<dbReference type="Pfam" id="PF14219">
    <property type="entry name" value="DUF4328"/>
    <property type="match status" value="1"/>
</dbReference>
<organism evidence="3 4">
    <name type="scientific">Deinococcus roseus</name>
    <dbReference type="NCBI Taxonomy" id="392414"/>
    <lineage>
        <taxon>Bacteria</taxon>
        <taxon>Thermotogati</taxon>
        <taxon>Deinococcota</taxon>
        <taxon>Deinococci</taxon>
        <taxon>Deinococcales</taxon>
        <taxon>Deinococcaceae</taxon>
        <taxon>Deinococcus</taxon>
    </lineage>
</organism>
<dbReference type="InterPro" id="IPR025565">
    <property type="entry name" value="DUF4328"/>
</dbReference>
<gene>
    <name evidence="3" type="ORF">GCM10008938_34320</name>
</gene>
<sequence>MLNALIGLEMMAMLLTAIPFIIWFYAAAANRQKQLGRALPVAPWWAIGGWFIPFANFVYPYHLAEAISKPEPGIKSTTPLLGAWWITLLVPLLIMRVQSKAALPTLQILVFVELGMLAAAAVLAIFMIRYINNQHLKFAGVLPATPVDDFAL</sequence>
<feature type="domain" description="DUF4328" evidence="2">
    <location>
        <begin position="7"/>
        <end position="132"/>
    </location>
</feature>
<keyword evidence="4" id="KW-1185">Reference proteome</keyword>
<name>A0ABQ2D4Z6_9DEIO</name>
<evidence type="ECO:0000259" key="2">
    <source>
        <dbReference type="Pfam" id="PF14219"/>
    </source>
</evidence>
<evidence type="ECO:0000313" key="3">
    <source>
        <dbReference type="EMBL" id="GGJ45182.1"/>
    </source>
</evidence>
<feature type="transmembrane region" description="Helical" evidence="1">
    <location>
        <begin position="79"/>
        <end position="97"/>
    </location>
</feature>
<keyword evidence="1" id="KW-1133">Transmembrane helix</keyword>
<accession>A0ABQ2D4Z6</accession>
<keyword evidence="1" id="KW-0472">Membrane</keyword>
<keyword evidence="1" id="KW-0812">Transmembrane</keyword>
<evidence type="ECO:0000313" key="4">
    <source>
        <dbReference type="Proteomes" id="UP000632222"/>
    </source>
</evidence>
<protein>
    <recommendedName>
        <fullName evidence="2">DUF4328 domain-containing protein</fullName>
    </recommendedName>
</protein>
<reference evidence="4" key="1">
    <citation type="journal article" date="2019" name="Int. J. Syst. Evol. Microbiol.">
        <title>The Global Catalogue of Microorganisms (GCM) 10K type strain sequencing project: providing services to taxonomists for standard genome sequencing and annotation.</title>
        <authorList>
            <consortium name="The Broad Institute Genomics Platform"/>
            <consortium name="The Broad Institute Genome Sequencing Center for Infectious Disease"/>
            <person name="Wu L."/>
            <person name="Ma J."/>
        </authorList>
    </citation>
    <scope>NUCLEOTIDE SEQUENCE [LARGE SCALE GENOMIC DNA]</scope>
    <source>
        <strain evidence="4">JCM 14370</strain>
    </source>
</reference>
<dbReference type="Proteomes" id="UP000632222">
    <property type="component" value="Unassembled WGS sequence"/>
</dbReference>
<comment type="caution">
    <text evidence="3">The sequence shown here is derived from an EMBL/GenBank/DDBJ whole genome shotgun (WGS) entry which is preliminary data.</text>
</comment>
<evidence type="ECO:0000256" key="1">
    <source>
        <dbReference type="SAM" id="Phobius"/>
    </source>
</evidence>
<feature type="transmembrane region" description="Helical" evidence="1">
    <location>
        <begin position="6"/>
        <end position="26"/>
    </location>
</feature>
<dbReference type="EMBL" id="BMOD01000015">
    <property type="protein sequence ID" value="GGJ45182.1"/>
    <property type="molecule type" value="Genomic_DNA"/>
</dbReference>
<proteinExistence type="predicted"/>
<feature type="transmembrane region" description="Helical" evidence="1">
    <location>
        <begin position="109"/>
        <end position="131"/>
    </location>
</feature>
<feature type="transmembrane region" description="Helical" evidence="1">
    <location>
        <begin position="38"/>
        <end position="59"/>
    </location>
</feature>